<keyword evidence="4" id="KW-0808">Transferase</keyword>
<dbReference type="EMBL" id="ML121532">
    <property type="protein sequence ID" value="RPB27117.1"/>
    <property type="molecule type" value="Genomic_DNA"/>
</dbReference>
<feature type="compositionally biased region" description="Low complexity" evidence="11">
    <location>
        <begin position="653"/>
        <end position="667"/>
    </location>
</feature>
<dbReference type="InParanoid" id="A0A3N4LW58"/>
<comment type="similarity">
    <text evidence="1">Belongs to the protein kinase superfamily. STE Ser/Thr protein kinase family. STE20 subfamily.</text>
</comment>
<gene>
    <name evidence="13" type="ORF">L211DRAFT_834794</name>
</gene>
<dbReference type="PROSITE" id="PS00107">
    <property type="entry name" value="PROTEIN_KINASE_ATP"/>
    <property type="match status" value="1"/>
</dbReference>
<dbReference type="FunFam" id="1.10.510.10:FF:000499">
    <property type="entry name" value="Serine/threonine-protein kinase KIC1"/>
    <property type="match status" value="1"/>
</dbReference>
<evidence type="ECO:0000313" key="14">
    <source>
        <dbReference type="Proteomes" id="UP000267821"/>
    </source>
</evidence>
<dbReference type="PANTHER" id="PTHR48012:SF10">
    <property type="entry name" value="FI20177P1"/>
    <property type="match status" value="1"/>
</dbReference>
<evidence type="ECO:0000256" key="2">
    <source>
        <dbReference type="ARBA" id="ARBA00012513"/>
    </source>
</evidence>
<dbReference type="InterPro" id="IPR008271">
    <property type="entry name" value="Ser/Thr_kinase_AS"/>
</dbReference>
<keyword evidence="3" id="KW-0723">Serine/threonine-protein kinase</keyword>
<dbReference type="InterPro" id="IPR000719">
    <property type="entry name" value="Prot_kinase_dom"/>
</dbReference>
<keyword evidence="7 10" id="KW-0067">ATP-binding</keyword>
<feature type="compositionally biased region" description="Low complexity" evidence="11">
    <location>
        <begin position="687"/>
        <end position="699"/>
    </location>
</feature>
<feature type="compositionally biased region" description="Polar residues" evidence="11">
    <location>
        <begin position="420"/>
        <end position="435"/>
    </location>
</feature>
<dbReference type="SUPFAM" id="SSF56112">
    <property type="entry name" value="Protein kinase-like (PK-like)"/>
    <property type="match status" value="1"/>
</dbReference>
<name>A0A3N4LW58_9PEZI</name>
<dbReference type="EC" id="2.7.11.1" evidence="2"/>
<feature type="binding site" evidence="10">
    <location>
        <position position="61"/>
    </location>
    <ligand>
        <name>ATP</name>
        <dbReference type="ChEBI" id="CHEBI:30616"/>
    </ligand>
</feature>
<feature type="domain" description="Protein kinase" evidence="12">
    <location>
        <begin position="32"/>
        <end position="288"/>
    </location>
</feature>
<keyword evidence="5 10" id="KW-0547">Nucleotide-binding</keyword>
<feature type="region of interest" description="Disordered" evidence="11">
    <location>
        <begin position="366"/>
        <end position="390"/>
    </location>
</feature>
<accession>A0A3N4LW58</accession>
<keyword evidence="14" id="KW-1185">Reference proteome</keyword>
<evidence type="ECO:0000256" key="7">
    <source>
        <dbReference type="ARBA" id="ARBA00022840"/>
    </source>
</evidence>
<evidence type="ECO:0000256" key="1">
    <source>
        <dbReference type="ARBA" id="ARBA00008874"/>
    </source>
</evidence>
<dbReference type="Gene3D" id="1.10.510.10">
    <property type="entry name" value="Transferase(Phosphotransferase) domain 1"/>
    <property type="match status" value="1"/>
</dbReference>
<evidence type="ECO:0000256" key="9">
    <source>
        <dbReference type="ARBA" id="ARBA00048679"/>
    </source>
</evidence>
<feature type="region of interest" description="Disordered" evidence="11">
    <location>
        <begin position="410"/>
        <end position="435"/>
    </location>
</feature>
<evidence type="ECO:0000256" key="6">
    <source>
        <dbReference type="ARBA" id="ARBA00022777"/>
    </source>
</evidence>
<dbReference type="InterPro" id="IPR050629">
    <property type="entry name" value="STE20/SPS1-PAK"/>
</dbReference>
<evidence type="ECO:0000313" key="13">
    <source>
        <dbReference type="EMBL" id="RPB27117.1"/>
    </source>
</evidence>
<proteinExistence type="inferred from homology"/>
<evidence type="ECO:0000256" key="3">
    <source>
        <dbReference type="ARBA" id="ARBA00022527"/>
    </source>
</evidence>
<sequence length="794" mass="86778">MATSSDGAARVREATAQAIQSAMQGVRQDIPYVLDDLIGRGSFGAVFRAHKKNTKEIVAVKVLNMDAPDESEVRDAIQEVQLLSQLKQGEQHNIIRYHESFLEGSRLWVVMDYCGGGSIRTLFKAGRLDERYITVITREVLIALTYIHKNGIIHRDVKAANILINKDGRVQLCDFGVSAQLTMGHGKRSTFVGTPWWMAPEVIMEGATYNSKADIWSLGITVIELANMKPPLNELEPMRAIMLIPRQAPPRLEGGNWTNPLREFVALCLNERPDDRPSAEELSRTKAMKNCKLPTSLLKELVVRYDAWKSRGGIRNSVLPQGGGPDNILGGDEHMEEADWDFDTIKSRLSGVPSFHTFESGYMSRESTVKPARTPSPMRLKDGPRGGDTLHPLLQLFSQNGDTYQQSIGRKTSNEDLRVQPQQRSVPSTRTASPESFVQIDMDIFKKDQPIAYSHQSEPGVITIPDFPDTFRLASAPVAAPRSLTPPTAPADPLPATAPPSVVTPLEKPTIRKMSSVDPVGSLSEPKTAPSSPPRIYPRAPSPIARPTVSAPSSPPRPSNIPQMQLNPNHANNGYKGHHLPSKSAPNMAALREASGSGAPPLPSLTENSKVRSADTTPLPHMKARSQDISAAQKEREISGVPPQRPQGRAFHNKPSNLNLKLPSNKLTSFDIMQQGMLPPSPSRPFASSCHAPSHSISSQTSTNMNGPPAQTGIQTPSFFFPPLTASIVGESWDLPHLEKPNLEVLSHTASADSLLAELDRILGGICHSLEVMGVGIESLATQRRRDRQQNGSM</sequence>
<dbReference type="STRING" id="1051890.A0A3N4LW58"/>
<dbReference type="Proteomes" id="UP000267821">
    <property type="component" value="Unassembled WGS sequence"/>
</dbReference>
<dbReference type="InterPro" id="IPR017441">
    <property type="entry name" value="Protein_kinase_ATP_BS"/>
</dbReference>
<evidence type="ECO:0000256" key="8">
    <source>
        <dbReference type="ARBA" id="ARBA00047899"/>
    </source>
</evidence>
<evidence type="ECO:0000256" key="5">
    <source>
        <dbReference type="ARBA" id="ARBA00022741"/>
    </source>
</evidence>
<dbReference type="PANTHER" id="PTHR48012">
    <property type="entry name" value="STERILE20-LIKE KINASE, ISOFORM B-RELATED"/>
    <property type="match status" value="1"/>
</dbReference>
<dbReference type="GO" id="GO:0004674">
    <property type="term" value="F:protein serine/threonine kinase activity"/>
    <property type="evidence" value="ECO:0007669"/>
    <property type="project" value="UniProtKB-KW"/>
</dbReference>
<dbReference type="PROSITE" id="PS00108">
    <property type="entry name" value="PROTEIN_KINASE_ST"/>
    <property type="match status" value="1"/>
</dbReference>
<dbReference type="OrthoDB" id="248923at2759"/>
<feature type="compositionally biased region" description="Polar residues" evidence="11">
    <location>
        <begin position="560"/>
        <end position="572"/>
    </location>
</feature>
<evidence type="ECO:0000256" key="11">
    <source>
        <dbReference type="SAM" id="MobiDB-lite"/>
    </source>
</evidence>
<feature type="compositionally biased region" description="Pro residues" evidence="11">
    <location>
        <begin position="487"/>
        <end position="498"/>
    </location>
</feature>
<evidence type="ECO:0000259" key="12">
    <source>
        <dbReference type="PROSITE" id="PS50011"/>
    </source>
</evidence>
<comment type="catalytic activity">
    <reaction evidence="8">
        <text>L-threonyl-[protein] + ATP = O-phospho-L-threonyl-[protein] + ADP + H(+)</text>
        <dbReference type="Rhea" id="RHEA:46608"/>
        <dbReference type="Rhea" id="RHEA-COMP:11060"/>
        <dbReference type="Rhea" id="RHEA-COMP:11605"/>
        <dbReference type="ChEBI" id="CHEBI:15378"/>
        <dbReference type="ChEBI" id="CHEBI:30013"/>
        <dbReference type="ChEBI" id="CHEBI:30616"/>
        <dbReference type="ChEBI" id="CHEBI:61977"/>
        <dbReference type="ChEBI" id="CHEBI:456216"/>
        <dbReference type="EC" id="2.7.11.1"/>
    </reaction>
</comment>
<feature type="region of interest" description="Disordered" evidence="11">
    <location>
        <begin position="482"/>
        <end position="715"/>
    </location>
</feature>
<protein>
    <recommendedName>
        <fullName evidence="2">non-specific serine/threonine protein kinase</fullName>
        <ecNumber evidence="2">2.7.11.1</ecNumber>
    </recommendedName>
</protein>
<dbReference type="SMART" id="SM00220">
    <property type="entry name" value="S_TKc"/>
    <property type="match status" value="1"/>
</dbReference>
<dbReference type="AlphaFoldDB" id="A0A3N4LW58"/>
<keyword evidence="6 13" id="KW-0418">Kinase</keyword>
<evidence type="ECO:0000256" key="4">
    <source>
        <dbReference type="ARBA" id="ARBA00022679"/>
    </source>
</evidence>
<dbReference type="InterPro" id="IPR011009">
    <property type="entry name" value="Kinase-like_dom_sf"/>
</dbReference>
<organism evidence="13 14">
    <name type="scientific">Terfezia boudieri ATCC MYA-4762</name>
    <dbReference type="NCBI Taxonomy" id="1051890"/>
    <lineage>
        <taxon>Eukaryota</taxon>
        <taxon>Fungi</taxon>
        <taxon>Dikarya</taxon>
        <taxon>Ascomycota</taxon>
        <taxon>Pezizomycotina</taxon>
        <taxon>Pezizomycetes</taxon>
        <taxon>Pezizales</taxon>
        <taxon>Pezizaceae</taxon>
        <taxon>Terfezia</taxon>
    </lineage>
</organism>
<dbReference type="GO" id="GO:0005737">
    <property type="term" value="C:cytoplasm"/>
    <property type="evidence" value="ECO:0007669"/>
    <property type="project" value="TreeGrafter"/>
</dbReference>
<evidence type="ECO:0000256" key="10">
    <source>
        <dbReference type="PROSITE-ProRule" id="PRU10141"/>
    </source>
</evidence>
<dbReference type="GO" id="GO:0005524">
    <property type="term" value="F:ATP binding"/>
    <property type="evidence" value="ECO:0007669"/>
    <property type="project" value="UniProtKB-UniRule"/>
</dbReference>
<reference evidence="13 14" key="1">
    <citation type="journal article" date="2018" name="Nat. Ecol. Evol.">
        <title>Pezizomycetes genomes reveal the molecular basis of ectomycorrhizal truffle lifestyle.</title>
        <authorList>
            <person name="Murat C."/>
            <person name="Payen T."/>
            <person name="Noel B."/>
            <person name="Kuo A."/>
            <person name="Morin E."/>
            <person name="Chen J."/>
            <person name="Kohler A."/>
            <person name="Krizsan K."/>
            <person name="Balestrini R."/>
            <person name="Da Silva C."/>
            <person name="Montanini B."/>
            <person name="Hainaut M."/>
            <person name="Levati E."/>
            <person name="Barry K.W."/>
            <person name="Belfiori B."/>
            <person name="Cichocki N."/>
            <person name="Clum A."/>
            <person name="Dockter R.B."/>
            <person name="Fauchery L."/>
            <person name="Guy J."/>
            <person name="Iotti M."/>
            <person name="Le Tacon F."/>
            <person name="Lindquist E.A."/>
            <person name="Lipzen A."/>
            <person name="Malagnac F."/>
            <person name="Mello A."/>
            <person name="Molinier V."/>
            <person name="Miyauchi S."/>
            <person name="Poulain J."/>
            <person name="Riccioni C."/>
            <person name="Rubini A."/>
            <person name="Sitrit Y."/>
            <person name="Splivallo R."/>
            <person name="Traeger S."/>
            <person name="Wang M."/>
            <person name="Zifcakova L."/>
            <person name="Wipf D."/>
            <person name="Zambonelli A."/>
            <person name="Paolocci F."/>
            <person name="Nowrousian M."/>
            <person name="Ottonello S."/>
            <person name="Baldrian P."/>
            <person name="Spatafora J.W."/>
            <person name="Henrissat B."/>
            <person name="Nagy L.G."/>
            <person name="Aury J.M."/>
            <person name="Wincker P."/>
            <person name="Grigoriev I.V."/>
            <person name="Bonfante P."/>
            <person name="Martin F.M."/>
        </authorList>
    </citation>
    <scope>NUCLEOTIDE SEQUENCE [LARGE SCALE GENOMIC DNA]</scope>
    <source>
        <strain evidence="13 14">ATCC MYA-4762</strain>
    </source>
</reference>
<comment type="catalytic activity">
    <reaction evidence="9">
        <text>L-seryl-[protein] + ATP = O-phospho-L-seryl-[protein] + ADP + H(+)</text>
        <dbReference type="Rhea" id="RHEA:17989"/>
        <dbReference type="Rhea" id="RHEA-COMP:9863"/>
        <dbReference type="Rhea" id="RHEA-COMP:11604"/>
        <dbReference type="ChEBI" id="CHEBI:15378"/>
        <dbReference type="ChEBI" id="CHEBI:29999"/>
        <dbReference type="ChEBI" id="CHEBI:30616"/>
        <dbReference type="ChEBI" id="CHEBI:83421"/>
        <dbReference type="ChEBI" id="CHEBI:456216"/>
        <dbReference type="EC" id="2.7.11.1"/>
    </reaction>
</comment>
<dbReference type="Pfam" id="PF00069">
    <property type="entry name" value="Pkinase"/>
    <property type="match status" value="1"/>
</dbReference>
<dbReference type="PROSITE" id="PS50011">
    <property type="entry name" value="PROTEIN_KINASE_DOM"/>
    <property type="match status" value="1"/>
</dbReference>